<keyword evidence="4 10" id="KW-0288">FMN</keyword>
<evidence type="ECO:0000313" key="11">
    <source>
        <dbReference type="EMBL" id="MBD2858381.1"/>
    </source>
</evidence>
<evidence type="ECO:0000256" key="4">
    <source>
        <dbReference type="ARBA" id="ARBA00022643"/>
    </source>
</evidence>
<keyword evidence="8 10" id="KW-1133">Transmembrane helix</keyword>
<accession>A0A927C233</accession>
<evidence type="ECO:0000256" key="10">
    <source>
        <dbReference type="HAMAP-Rule" id="MF_00462"/>
    </source>
</evidence>
<keyword evidence="7 10" id="KW-0249">Electron transport</keyword>
<dbReference type="GO" id="GO:0022900">
    <property type="term" value="P:electron transport chain"/>
    <property type="evidence" value="ECO:0007669"/>
    <property type="project" value="UniProtKB-UniRule"/>
</dbReference>
<dbReference type="AlphaFoldDB" id="A0A927C233"/>
<dbReference type="PANTHER" id="PTHR30578">
    <property type="entry name" value="ELECTRON TRANSPORT COMPLEX PROTEIN RNFD"/>
    <property type="match status" value="1"/>
</dbReference>
<evidence type="ECO:0000256" key="6">
    <source>
        <dbReference type="ARBA" id="ARBA00022967"/>
    </source>
</evidence>
<keyword evidence="9 10" id="KW-0472">Membrane</keyword>
<feature type="transmembrane region" description="Helical" evidence="10">
    <location>
        <begin position="205"/>
        <end position="225"/>
    </location>
</feature>
<dbReference type="Proteomes" id="UP000610558">
    <property type="component" value="Unassembled WGS sequence"/>
</dbReference>
<keyword evidence="3 10" id="KW-0285">Flavoprotein</keyword>
<keyword evidence="12" id="KW-1185">Reference proteome</keyword>
<comment type="subunit">
    <text evidence="10">The complex is composed of six subunits: RnfA, RnfB, RnfC, RnfD, RnfE and RnfG.</text>
</comment>
<proteinExistence type="inferred from homology"/>
<dbReference type="GO" id="GO:0055085">
    <property type="term" value="P:transmembrane transport"/>
    <property type="evidence" value="ECO:0007669"/>
    <property type="project" value="InterPro"/>
</dbReference>
<evidence type="ECO:0000256" key="3">
    <source>
        <dbReference type="ARBA" id="ARBA00022630"/>
    </source>
</evidence>
<feature type="transmembrane region" description="Helical" evidence="10">
    <location>
        <begin position="125"/>
        <end position="143"/>
    </location>
</feature>
<evidence type="ECO:0000256" key="9">
    <source>
        <dbReference type="ARBA" id="ARBA00023136"/>
    </source>
</evidence>
<comment type="cofactor">
    <cofactor evidence="10">
        <name>FMN</name>
        <dbReference type="ChEBI" id="CHEBI:58210"/>
    </cofactor>
</comment>
<comment type="function">
    <text evidence="10">Part of a membrane-bound complex that couples electron transfer with translocation of ions across the membrane.</text>
</comment>
<dbReference type="RefSeq" id="WP_190763159.1">
    <property type="nucleotide sequence ID" value="NZ_JACXLD010000002.1"/>
</dbReference>
<keyword evidence="5 10" id="KW-0812">Transmembrane</keyword>
<dbReference type="NCBIfam" id="TIGR01946">
    <property type="entry name" value="rnfD"/>
    <property type="match status" value="1"/>
</dbReference>
<keyword evidence="6 10" id="KW-1278">Translocase</keyword>
<comment type="caution">
    <text evidence="11">The sequence shown here is derived from an EMBL/GenBank/DDBJ whole genome shotgun (WGS) entry which is preliminary data.</text>
</comment>
<gene>
    <name evidence="11" type="primary">rsxD</name>
    <name evidence="10" type="synonym">rnfD</name>
    <name evidence="11" type="ORF">IB286_05105</name>
</gene>
<evidence type="ECO:0000256" key="1">
    <source>
        <dbReference type="ARBA" id="ARBA00022448"/>
    </source>
</evidence>
<protein>
    <recommendedName>
        <fullName evidence="10">Ion-translocating oxidoreductase complex subunit D</fullName>
        <ecNumber evidence="10">7.-.-.-</ecNumber>
    </recommendedName>
    <alternativeName>
        <fullName evidence="10">Rnf electron transport complex subunit D</fullName>
    </alternativeName>
</protein>
<evidence type="ECO:0000256" key="8">
    <source>
        <dbReference type="ARBA" id="ARBA00022989"/>
    </source>
</evidence>
<feature type="transmembrane region" description="Helical" evidence="10">
    <location>
        <begin position="71"/>
        <end position="89"/>
    </location>
</feature>
<feature type="transmembrane region" description="Helical" evidence="10">
    <location>
        <begin position="20"/>
        <end position="41"/>
    </location>
</feature>
<keyword evidence="2 10" id="KW-0597">Phosphoprotein</keyword>
<keyword evidence="10" id="KW-1003">Cell membrane</keyword>
<feature type="transmembrane region" description="Helical" evidence="10">
    <location>
        <begin position="262"/>
        <end position="279"/>
    </location>
</feature>
<keyword evidence="1 10" id="KW-0813">Transport</keyword>
<feature type="transmembrane region" description="Helical" evidence="10">
    <location>
        <begin position="314"/>
        <end position="333"/>
    </location>
</feature>
<comment type="similarity">
    <text evidence="10">Belongs to the NqrB/RnfD family.</text>
</comment>
<dbReference type="GO" id="GO:0005886">
    <property type="term" value="C:plasma membrane"/>
    <property type="evidence" value="ECO:0007669"/>
    <property type="project" value="UniProtKB-SubCell"/>
</dbReference>
<evidence type="ECO:0000256" key="2">
    <source>
        <dbReference type="ARBA" id="ARBA00022553"/>
    </source>
</evidence>
<evidence type="ECO:0000256" key="7">
    <source>
        <dbReference type="ARBA" id="ARBA00022982"/>
    </source>
</evidence>
<dbReference type="HAMAP" id="MF_00462">
    <property type="entry name" value="RsxD_RnfD"/>
    <property type="match status" value="1"/>
</dbReference>
<organism evidence="11 12">
    <name type="scientific">Spongiibacter pelagi</name>
    <dbReference type="NCBI Taxonomy" id="2760804"/>
    <lineage>
        <taxon>Bacteria</taxon>
        <taxon>Pseudomonadati</taxon>
        <taxon>Pseudomonadota</taxon>
        <taxon>Gammaproteobacteria</taxon>
        <taxon>Cellvibrionales</taxon>
        <taxon>Spongiibacteraceae</taxon>
        <taxon>Spongiibacter</taxon>
    </lineage>
</organism>
<dbReference type="EC" id="7.-.-.-" evidence="10"/>
<evidence type="ECO:0000256" key="5">
    <source>
        <dbReference type="ARBA" id="ARBA00022692"/>
    </source>
</evidence>
<dbReference type="Pfam" id="PF03116">
    <property type="entry name" value="NQR2_RnfD_RnfE"/>
    <property type="match status" value="1"/>
</dbReference>
<dbReference type="NCBIfam" id="NF002011">
    <property type="entry name" value="PRK00816.1"/>
    <property type="match status" value="1"/>
</dbReference>
<dbReference type="EMBL" id="JACXLD010000002">
    <property type="protein sequence ID" value="MBD2858381.1"/>
    <property type="molecule type" value="Genomic_DNA"/>
</dbReference>
<sequence length="348" mass="37323">MALLKISSPHAHGPMSTAKVMRLVILATLPGILALTWFFGFGTLSNILWASISALAFEALALKFRSRPIGFYLNDCSALVTAVLLGIALPPASPIWLILVGTGFAILICKQLYGGMGYNPFNPAMAAYVMLLISFPVEMTTWLQPFDGGVMGNSALLGPIEALQHSLGLGSVDAVTAATPLDILKQNSSATLAELWQQTPQFGQYAGIGWEWANAGFLLGGAYLLYRRVFTWHAPLSMLIALSVMAALFYDGGSSNSGGSPLFHLFSGATMLGAFFIVTDPVTSAVSNRGRVVYGALIGILVYLIRSWGNYPDAIAFSVMLMNFAAPLIDHYTQPRTYGHKKSAKESN</sequence>
<feature type="transmembrane region" description="Helical" evidence="10">
    <location>
        <begin position="291"/>
        <end position="308"/>
    </location>
</feature>
<comment type="subcellular location">
    <subcellularLocation>
        <location evidence="10">Cell inner membrane</location>
        <topology evidence="10">Multi-pass membrane protein</topology>
    </subcellularLocation>
</comment>
<dbReference type="InterPro" id="IPR004338">
    <property type="entry name" value="NqrB/RnfD"/>
</dbReference>
<feature type="transmembrane region" description="Helical" evidence="10">
    <location>
        <begin position="232"/>
        <end position="250"/>
    </location>
</feature>
<dbReference type="InterPro" id="IPR011303">
    <property type="entry name" value="RnfD_bac"/>
</dbReference>
<dbReference type="PANTHER" id="PTHR30578:SF0">
    <property type="entry name" value="ION-TRANSLOCATING OXIDOREDUCTASE COMPLEX SUBUNIT D"/>
    <property type="match status" value="1"/>
</dbReference>
<name>A0A927C233_9GAMM</name>
<feature type="modified residue" description="FMN phosphoryl threonine" evidence="10">
    <location>
        <position position="179"/>
    </location>
</feature>
<keyword evidence="10" id="KW-0997">Cell inner membrane</keyword>
<evidence type="ECO:0000313" key="12">
    <source>
        <dbReference type="Proteomes" id="UP000610558"/>
    </source>
</evidence>
<reference evidence="11" key="1">
    <citation type="submission" date="2020-09" db="EMBL/GenBank/DDBJ databases">
        <authorList>
            <person name="Yoon J.-W."/>
        </authorList>
    </citation>
    <scope>NUCLEOTIDE SEQUENCE</scope>
    <source>
        <strain evidence="11">KMU-158</strain>
    </source>
</reference>